<feature type="signal peptide" evidence="1">
    <location>
        <begin position="1"/>
        <end position="40"/>
    </location>
</feature>
<keyword evidence="3" id="KW-1185">Reference proteome</keyword>
<dbReference type="SUPFAM" id="SSF54427">
    <property type="entry name" value="NTF2-like"/>
    <property type="match status" value="1"/>
</dbReference>
<name>A0A1H6R3R8_9GAMM</name>
<feature type="chain" id="PRO_5011742966" evidence="1">
    <location>
        <begin position="41"/>
        <end position="165"/>
    </location>
</feature>
<dbReference type="STRING" id="529704.SAMN02927913_0914"/>
<dbReference type="InterPro" id="IPR032710">
    <property type="entry name" value="NTF2-like_dom_sf"/>
</dbReference>
<dbReference type="Gene3D" id="3.10.450.50">
    <property type="match status" value="1"/>
</dbReference>
<protein>
    <submittedName>
        <fullName evidence="2">Putative lumazine-binding</fullName>
    </submittedName>
</protein>
<sequence length="165" mass="18160">MRPTLPRASRAFAARMLRSNRRRLTPLLACLALVCGAAIADTPASPGVLEPVHAFFDAMSRHDQAAMRAQVLPAGTATLMRKGKAVQLTLGDFVDHVKPGKERIEERIGKPQVMVDQDLAVVWAPYTFLLEGKPHHCGIDVFNLVRVDGRWRIAAIADNSRNCEP</sequence>
<proteinExistence type="predicted"/>
<dbReference type="RefSeq" id="WP_091334079.1">
    <property type="nucleotide sequence ID" value="NZ_FNYC01000001.1"/>
</dbReference>
<dbReference type="AlphaFoldDB" id="A0A1H6R3R8"/>
<evidence type="ECO:0000256" key="1">
    <source>
        <dbReference type="SAM" id="SignalP"/>
    </source>
</evidence>
<evidence type="ECO:0000313" key="2">
    <source>
        <dbReference type="EMBL" id="SEI50538.1"/>
    </source>
</evidence>
<dbReference type="InterPro" id="IPR039437">
    <property type="entry name" value="FrzH/put_lumazine-bd"/>
</dbReference>
<reference evidence="2 3" key="1">
    <citation type="submission" date="2016-10" db="EMBL/GenBank/DDBJ databases">
        <authorList>
            <person name="de Groot N.N."/>
        </authorList>
    </citation>
    <scope>NUCLEOTIDE SEQUENCE [LARGE SCALE GENOMIC DNA]</scope>
    <source>
        <strain evidence="2 3">DSM 26515</strain>
    </source>
</reference>
<gene>
    <name evidence="2" type="ORF">SAMN04487997_0999</name>
</gene>
<keyword evidence="1" id="KW-0732">Signal</keyword>
<dbReference type="Pfam" id="PF12893">
    <property type="entry name" value="Lumazine_bd_2"/>
    <property type="match status" value="1"/>
</dbReference>
<organism evidence="2 3">
    <name type="scientific">Frateuria terrea</name>
    <dbReference type="NCBI Taxonomy" id="529704"/>
    <lineage>
        <taxon>Bacteria</taxon>
        <taxon>Pseudomonadati</taxon>
        <taxon>Pseudomonadota</taxon>
        <taxon>Gammaproteobacteria</taxon>
        <taxon>Lysobacterales</taxon>
        <taxon>Rhodanobacteraceae</taxon>
        <taxon>Frateuria</taxon>
    </lineage>
</organism>
<accession>A0A1H6R3R8</accession>
<dbReference type="EMBL" id="FNYC01000001">
    <property type="protein sequence ID" value="SEI50538.1"/>
    <property type="molecule type" value="Genomic_DNA"/>
</dbReference>
<dbReference type="Proteomes" id="UP000199420">
    <property type="component" value="Unassembled WGS sequence"/>
</dbReference>
<evidence type="ECO:0000313" key="3">
    <source>
        <dbReference type="Proteomes" id="UP000199420"/>
    </source>
</evidence>